<evidence type="ECO:0000313" key="8">
    <source>
        <dbReference type="EMBL" id="CAD5114484.1"/>
    </source>
</evidence>
<keyword evidence="6" id="KW-0325">Glycoprotein</keyword>
<feature type="transmembrane region" description="Helical" evidence="7">
    <location>
        <begin position="541"/>
        <end position="563"/>
    </location>
</feature>
<keyword evidence="3" id="KW-0732">Signal</keyword>
<dbReference type="GO" id="GO:0016020">
    <property type="term" value="C:membrane"/>
    <property type="evidence" value="ECO:0007669"/>
    <property type="project" value="UniProtKB-SubCell"/>
</dbReference>
<keyword evidence="2 7" id="KW-0812">Transmembrane</keyword>
<evidence type="ECO:0000256" key="1">
    <source>
        <dbReference type="ARBA" id="ARBA00004479"/>
    </source>
</evidence>
<dbReference type="Pfam" id="PF10222">
    <property type="entry name" value="DUF2152"/>
    <property type="match status" value="1"/>
</dbReference>
<evidence type="ECO:0000256" key="3">
    <source>
        <dbReference type="ARBA" id="ARBA00022729"/>
    </source>
</evidence>
<evidence type="ECO:0000256" key="5">
    <source>
        <dbReference type="ARBA" id="ARBA00023136"/>
    </source>
</evidence>
<protein>
    <submittedName>
        <fullName evidence="8">DgyrCDS3610</fullName>
    </submittedName>
</protein>
<comment type="caution">
    <text evidence="8">The sequence shown here is derived from an EMBL/GenBank/DDBJ whole genome shotgun (WGS) entry which is preliminary data.</text>
</comment>
<proteinExistence type="predicted"/>
<evidence type="ECO:0000256" key="4">
    <source>
        <dbReference type="ARBA" id="ARBA00022989"/>
    </source>
</evidence>
<keyword evidence="4 7" id="KW-1133">Transmembrane helix</keyword>
<dbReference type="PANTHER" id="PTHR31386">
    <property type="entry name" value="UNCHARACTERIZED PROTEIN KIAA2013"/>
    <property type="match status" value="1"/>
</dbReference>
<name>A0A7I8VDP1_9ANNE</name>
<evidence type="ECO:0000256" key="7">
    <source>
        <dbReference type="SAM" id="Phobius"/>
    </source>
</evidence>
<dbReference type="EMBL" id="CAJFCJ010000005">
    <property type="protein sequence ID" value="CAD5114484.1"/>
    <property type="molecule type" value="Genomic_DNA"/>
</dbReference>
<dbReference type="PANTHER" id="PTHR31386:SF2">
    <property type="entry name" value="SIMILAR TO RIKEN CDNA 2510039O18"/>
    <property type="match status" value="1"/>
</dbReference>
<evidence type="ECO:0000313" key="9">
    <source>
        <dbReference type="Proteomes" id="UP000549394"/>
    </source>
</evidence>
<evidence type="ECO:0000256" key="2">
    <source>
        <dbReference type="ARBA" id="ARBA00022692"/>
    </source>
</evidence>
<sequence>MWESNLIKNFLTYVSRYRKIALIVIVVLSLFLYLWPYWLKSYSRKYVDPILLCEERSLHPYLRALSSHDALVEHEPSVAEDKTFLPYVGNGYFGLSVLHDSRVYIQNDRTLSEGLGISPIISAQAKGYISRAVVVLDLLNGIVERTQCFQLGSVCVGITTKIYAHRTKPSLLIQDIRISNPTAEPVTLDIELTGFGDGFTIRKKKEDMALGRTIVKDKKIGVAIMNIPESLTIKSGGALSFHHITSIVVVAKDTPDKMVLEKAEKDLVDAQKTKDLEMQHKSVWRHLWTHGFSISDSKASGALNGDRINLTLYYVLSNTPALLHEPIDKAEVTKLRTYLAYPDRCYEGHHTLQNDVLWKTVESDNDVQSLASTWLLTLDKLGCSQMMKAGADGIMQAMVLSCGALKFKNFHLELSMQHSDLDRVMHWRRVHYGNNTHVNITVLVRDDNRPQIIVSLDRNDKPYYACSAGCTDLYSLSETPQILPVKITKPLTALLYITSDKKHMQELRKTIHFKEIKDAPAHSQGILAVHKHGTHYGGLPALFWISIASLIAIFHLFLLKIVLNEYCMTDNLAKEQRYPRPRYTV</sequence>
<organism evidence="8 9">
    <name type="scientific">Dimorphilus gyrociliatus</name>
    <dbReference type="NCBI Taxonomy" id="2664684"/>
    <lineage>
        <taxon>Eukaryota</taxon>
        <taxon>Metazoa</taxon>
        <taxon>Spiralia</taxon>
        <taxon>Lophotrochozoa</taxon>
        <taxon>Annelida</taxon>
        <taxon>Polychaeta</taxon>
        <taxon>Polychaeta incertae sedis</taxon>
        <taxon>Dinophilidae</taxon>
        <taxon>Dimorphilus</taxon>
    </lineage>
</organism>
<reference evidence="8 9" key="1">
    <citation type="submission" date="2020-08" db="EMBL/GenBank/DDBJ databases">
        <authorList>
            <person name="Hejnol A."/>
        </authorList>
    </citation>
    <scope>NUCLEOTIDE SEQUENCE [LARGE SCALE GENOMIC DNA]</scope>
</reference>
<dbReference type="InterPro" id="IPR018795">
    <property type="entry name" value="K2013-like"/>
</dbReference>
<comment type="subcellular location">
    <subcellularLocation>
        <location evidence="1">Membrane</location>
        <topology evidence="1">Single-pass type I membrane protein</topology>
    </subcellularLocation>
</comment>
<dbReference type="Proteomes" id="UP000549394">
    <property type="component" value="Unassembled WGS sequence"/>
</dbReference>
<feature type="transmembrane region" description="Helical" evidence="7">
    <location>
        <begin position="20"/>
        <end position="39"/>
    </location>
</feature>
<gene>
    <name evidence="8" type="ORF">DGYR_LOCUS3321</name>
</gene>
<accession>A0A7I8VDP1</accession>
<dbReference type="AlphaFoldDB" id="A0A7I8VDP1"/>
<dbReference type="OrthoDB" id="10017443at2759"/>
<evidence type="ECO:0000256" key="6">
    <source>
        <dbReference type="ARBA" id="ARBA00023180"/>
    </source>
</evidence>
<keyword evidence="9" id="KW-1185">Reference proteome</keyword>
<keyword evidence="5 7" id="KW-0472">Membrane</keyword>